<accession>A0ABN9TZN8</accession>
<dbReference type="EMBL" id="CAUYUJ010015238">
    <property type="protein sequence ID" value="CAK0851439.1"/>
    <property type="molecule type" value="Genomic_DNA"/>
</dbReference>
<reference evidence="2" key="1">
    <citation type="submission" date="2023-10" db="EMBL/GenBank/DDBJ databases">
        <authorList>
            <person name="Chen Y."/>
            <person name="Shah S."/>
            <person name="Dougan E. K."/>
            <person name="Thang M."/>
            <person name="Chan C."/>
        </authorList>
    </citation>
    <scope>NUCLEOTIDE SEQUENCE [LARGE SCALE GENOMIC DNA]</scope>
</reference>
<dbReference type="Proteomes" id="UP001189429">
    <property type="component" value="Unassembled WGS sequence"/>
</dbReference>
<evidence type="ECO:0000313" key="3">
    <source>
        <dbReference type="Proteomes" id="UP001189429"/>
    </source>
</evidence>
<keyword evidence="3" id="KW-1185">Reference proteome</keyword>
<comment type="caution">
    <text evidence="2">The sequence shown here is derived from an EMBL/GenBank/DDBJ whole genome shotgun (WGS) entry which is preliminary data.</text>
</comment>
<evidence type="ECO:0000313" key="2">
    <source>
        <dbReference type="EMBL" id="CAK0851439.1"/>
    </source>
</evidence>
<gene>
    <name evidence="2" type="ORF">PCOR1329_LOCUS43594</name>
</gene>
<name>A0ABN9TZN8_9DINO</name>
<organism evidence="2 3">
    <name type="scientific">Prorocentrum cordatum</name>
    <dbReference type="NCBI Taxonomy" id="2364126"/>
    <lineage>
        <taxon>Eukaryota</taxon>
        <taxon>Sar</taxon>
        <taxon>Alveolata</taxon>
        <taxon>Dinophyceae</taxon>
        <taxon>Prorocentrales</taxon>
        <taxon>Prorocentraceae</taxon>
        <taxon>Prorocentrum</taxon>
    </lineage>
</organism>
<protein>
    <submittedName>
        <fullName evidence="2">Uncharacterized protein</fullName>
    </submittedName>
</protein>
<proteinExistence type="predicted"/>
<evidence type="ECO:0000256" key="1">
    <source>
        <dbReference type="SAM" id="MobiDB-lite"/>
    </source>
</evidence>
<sequence>MREGPLACKRGEKGCRILFAALGSEGSETMQTLAILVALLSLPAVGTSNATHKVSPGECHCGCCAPVASGEKACTAPVGALHSTTKTDMCRTVYCTDPSDTTGAQNQAWSSFCSGACFPHPEVGSTCFRRRARMRASTCTASEQGRAHSLLPPLDPRGRGDG</sequence>
<feature type="region of interest" description="Disordered" evidence="1">
    <location>
        <begin position="139"/>
        <end position="162"/>
    </location>
</feature>